<dbReference type="GO" id="GO:0005506">
    <property type="term" value="F:iron ion binding"/>
    <property type="evidence" value="ECO:0007669"/>
    <property type="project" value="InterPro"/>
</dbReference>
<keyword evidence="3 8" id="KW-0349">Heme</keyword>
<dbReference type="InterPro" id="IPR008168">
    <property type="entry name" value="Cyt_C_IC"/>
</dbReference>
<dbReference type="GO" id="GO:0009055">
    <property type="term" value="F:electron transfer activity"/>
    <property type="evidence" value="ECO:0007669"/>
    <property type="project" value="InterPro"/>
</dbReference>
<evidence type="ECO:0000256" key="7">
    <source>
        <dbReference type="ARBA" id="ARBA00023004"/>
    </source>
</evidence>
<evidence type="ECO:0000256" key="3">
    <source>
        <dbReference type="ARBA" id="ARBA00022617"/>
    </source>
</evidence>
<evidence type="ECO:0000259" key="10">
    <source>
        <dbReference type="PROSITE" id="PS51007"/>
    </source>
</evidence>
<keyword evidence="2" id="KW-0813">Transport</keyword>
<dbReference type="Gene3D" id="1.10.760.10">
    <property type="entry name" value="Cytochrome c-like domain"/>
    <property type="match status" value="1"/>
</dbReference>
<name>A0A9J7AQY1_9PROT</name>
<protein>
    <submittedName>
        <fullName evidence="11">Cytochrome c</fullName>
    </submittedName>
</protein>
<keyword evidence="5 8" id="KW-0479">Metal-binding</keyword>
<dbReference type="InterPro" id="IPR036909">
    <property type="entry name" value="Cyt_c-like_dom_sf"/>
</dbReference>
<dbReference type="GO" id="GO:0020037">
    <property type="term" value="F:heme binding"/>
    <property type="evidence" value="ECO:0007669"/>
    <property type="project" value="InterPro"/>
</dbReference>
<dbReference type="EMBL" id="CP102480">
    <property type="protein sequence ID" value="UUX49590.1"/>
    <property type="molecule type" value="Genomic_DNA"/>
</dbReference>
<feature type="domain" description="Cytochrome c" evidence="10">
    <location>
        <begin position="57"/>
        <end position="155"/>
    </location>
</feature>
<gene>
    <name evidence="11" type="ORF">NUH88_19590</name>
</gene>
<evidence type="ECO:0000256" key="2">
    <source>
        <dbReference type="ARBA" id="ARBA00022448"/>
    </source>
</evidence>
<feature type="region of interest" description="Disordered" evidence="9">
    <location>
        <begin position="81"/>
        <end position="107"/>
    </location>
</feature>
<proteinExistence type="predicted"/>
<evidence type="ECO:0000313" key="11">
    <source>
        <dbReference type="EMBL" id="UUX49590.1"/>
    </source>
</evidence>
<dbReference type="InterPro" id="IPR009056">
    <property type="entry name" value="Cyt_c-like_dom"/>
</dbReference>
<sequence length="174" mass="19100">MNWKLLISGGAVLLLFALAGYSRMQDPERPSILSKVMPGAAEEKQNAAIRLWPGDTGLVSDGKKVYATQCASCHGLGLQGQPNWRQRNADGRLPAPPHDPSGHTWHHPDEQLFSLTKFGPARIVGDGYESDMPGYEGILSDREIIAVLSYIKSTWPADIRQRHDMINRQAAQGG</sequence>
<keyword evidence="6" id="KW-0249">Electron transport</keyword>
<dbReference type="KEGG" id="naci:NUH88_19590"/>
<reference evidence="11" key="1">
    <citation type="submission" date="2022-08" db="EMBL/GenBank/DDBJ databases">
        <title>Nisaea acidiphila sp. nov., isolated from a marine algal debris and emended description of the genus Nisaea Urios et al. 2008.</title>
        <authorList>
            <person name="Kwon K."/>
        </authorList>
    </citation>
    <scope>NUCLEOTIDE SEQUENCE</scope>
    <source>
        <strain evidence="11">MEBiC11861</strain>
    </source>
</reference>
<dbReference type="RefSeq" id="WP_257768346.1">
    <property type="nucleotide sequence ID" value="NZ_CP102480.1"/>
</dbReference>
<evidence type="ECO:0000256" key="6">
    <source>
        <dbReference type="ARBA" id="ARBA00022982"/>
    </source>
</evidence>
<dbReference type="PANTHER" id="PTHR35008:SF4">
    <property type="entry name" value="BLL4482 PROTEIN"/>
    <property type="match status" value="1"/>
</dbReference>
<dbReference type="PRINTS" id="PR00605">
    <property type="entry name" value="CYTCHROMECIC"/>
</dbReference>
<dbReference type="SUPFAM" id="SSF46626">
    <property type="entry name" value="Cytochrome c"/>
    <property type="match status" value="1"/>
</dbReference>
<evidence type="ECO:0000313" key="12">
    <source>
        <dbReference type="Proteomes" id="UP001060336"/>
    </source>
</evidence>
<keyword evidence="12" id="KW-1185">Reference proteome</keyword>
<evidence type="ECO:0000256" key="8">
    <source>
        <dbReference type="PROSITE-ProRule" id="PRU00433"/>
    </source>
</evidence>
<dbReference type="AlphaFoldDB" id="A0A9J7AQY1"/>
<accession>A0A9J7AQY1</accession>
<dbReference type="PROSITE" id="PS51007">
    <property type="entry name" value="CYTC"/>
    <property type="match status" value="1"/>
</dbReference>
<keyword evidence="7 8" id="KW-0408">Iron</keyword>
<evidence type="ECO:0000256" key="1">
    <source>
        <dbReference type="ARBA" id="ARBA00001926"/>
    </source>
</evidence>
<evidence type="ECO:0000256" key="4">
    <source>
        <dbReference type="ARBA" id="ARBA00022660"/>
    </source>
</evidence>
<keyword evidence="4" id="KW-0679">Respiratory chain</keyword>
<evidence type="ECO:0000256" key="5">
    <source>
        <dbReference type="ARBA" id="ARBA00022723"/>
    </source>
</evidence>
<dbReference type="Proteomes" id="UP001060336">
    <property type="component" value="Chromosome"/>
</dbReference>
<dbReference type="PANTHER" id="PTHR35008">
    <property type="entry name" value="BLL4482 PROTEIN-RELATED"/>
    <property type="match status" value="1"/>
</dbReference>
<dbReference type="Pfam" id="PF00034">
    <property type="entry name" value="Cytochrom_C"/>
    <property type="match status" value="1"/>
</dbReference>
<evidence type="ECO:0000256" key="9">
    <source>
        <dbReference type="SAM" id="MobiDB-lite"/>
    </source>
</evidence>
<organism evidence="11 12">
    <name type="scientific">Nisaea acidiphila</name>
    <dbReference type="NCBI Taxonomy" id="1862145"/>
    <lineage>
        <taxon>Bacteria</taxon>
        <taxon>Pseudomonadati</taxon>
        <taxon>Pseudomonadota</taxon>
        <taxon>Alphaproteobacteria</taxon>
        <taxon>Rhodospirillales</taxon>
        <taxon>Thalassobaculaceae</taxon>
        <taxon>Nisaea</taxon>
    </lineage>
</organism>
<comment type="cofactor">
    <cofactor evidence="1">
        <name>heme c</name>
        <dbReference type="ChEBI" id="CHEBI:61717"/>
    </cofactor>
</comment>
<dbReference type="InterPro" id="IPR051459">
    <property type="entry name" value="Cytochrome_c-type_DH"/>
</dbReference>